<dbReference type="GO" id="GO:0046872">
    <property type="term" value="F:metal ion binding"/>
    <property type="evidence" value="ECO:0007669"/>
    <property type="project" value="UniProtKB-KW"/>
</dbReference>
<evidence type="ECO:0000256" key="2">
    <source>
        <dbReference type="ARBA" id="ARBA00009749"/>
    </source>
</evidence>
<evidence type="ECO:0000256" key="3">
    <source>
        <dbReference type="ARBA" id="ARBA00022448"/>
    </source>
</evidence>
<dbReference type="Gene3D" id="1.10.357.20">
    <property type="entry name" value="SLC41 divalent cation transporters, integral membrane domain"/>
    <property type="match status" value="1"/>
</dbReference>
<dbReference type="OrthoDB" id="9790355at2"/>
<evidence type="ECO:0000256" key="5">
    <source>
        <dbReference type="ARBA" id="ARBA00022842"/>
    </source>
</evidence>
<dbReference type="AlphaFoldDB" id="A0A7K0CJM1"/>
<comment type="caution">
    <text evidence="11">The sequence shown here is derived from an EMBL/GenBank/DDBJ whole genome shotgun (WGS) entry which is preliminary data.</text>
</comment>
<name>A0A7K0CJM1_9ACTN</name>
<organism evidence="11 12">
    <name type="scientific">Streptomyces smaragdinus</name>
    <dbReference type="NCBI Taxonomy" id="2585196"/>
    <lineage>
        <taxon>Bacteria</taxon>
        <taxon>Bacillati</taxon>
        <taxon>Actinomycetota</taxon>
        <taxon>Actinomycetes</taxon>
        <taxon>Kitasatosporales</taxon>
        <taxon>Streptomycetaceae</taxon>
        <taxon>Streptomyces</taxon>
    </lineage>
</organism>
<keyword evidence="5 9" id="KW-0460">Magnesium</keyword>
<dbReference type="PANTHER" id="PTHR43773">
    <property type="entry name" value="MAGNESIUM TRANSPORTER MGTE"/>
    <property type="match status" value="1"/>
</dbReference>
<keyword evidence="12" id="KW-1185">Reference proteome</keyword>
<feature type="transmembrane region" description="Helical" evidence="9">
    <location>
        <begin position="381"/>
        <end position="403"/>
    </location>
</feature>
<dbReference type="RefSeq" id="WP_153453344.1">
    <property type="nucleotide sequence ID" value="NZ_WEGJ01000013.1"/>
</dbReference>
<dbReference type="SUPFAM" id="SSF54631">
    <property type="entry name" value="CBS-domain pair"/>
    <property type="match status" value="1"/>
</dbReference>
<dbReference type="InterPro" id="IPR000644">
    <property type="entry name" value="CBS_dom"/>
</dbReference>
<dbReference type="PANTHER" id="PTHR43773:SF1">
    <property type="entry name" value="MAGNESIUM TRANSPORTER MGTE"/>
    <property type="match status" value="1"/>
</dbReference>
<dbReference type="Gene3D" id="3.10.580.10">
    <property type="entry name" value="CBS-domain"/>
    <property type="match status" value="1"/>
</dbReference>
<reference evidence="11 12" key="1">
    <citation type="submission" date="2019-10" db="EMBL/GenBank/DDBJ databases">
        <title>Streptomyces smaragdinus sp. nov. and Streptomyces fabii sp. nov., isolated from the gut of fungus growing-termite Macrotermes natalensis.</title>
        <authorList>
            <person name="Schwitalla J."/>
            <person name="Benndorf R."/>
            <person name="Martin K."/>
            <person name="De Beer W."/>
            <person name="Kaster A.-K."/>
            <person name="Vollmers J."/>
            <person name="Poulsen M."/>
            <person name="Beemelmanns C."/>
        </authorList>
    </citation>
    <scope>NUCLEOTIDE SEQUENCE [LARGE SCALE GENOMIC DNA]</scope>
    <source>
        <strain evidence="11 12">RB5</strain>
    </source>
</reference>
<comment type="subunit">
    <text evidence="9">Homodimer.</text>
</comment>
<protein>
    <recommendedName>
        <fullName evidence="9">Magnesium transporter MgtE</fullName>
    </recommendedName>
</protein>
<dbReference type="CDD" id="cd04606">
    <property type="entry name" value="CBS_pair_Mg_transporter"/>
    <property type="match status" value="1"/>
</dbReference>
<proteinExistence type="inferred from homology"/>
<dbReference type="Gene3D" id="1.25.60.10">
    <property type="entry name" value="MgtE N-terminal domain-like"/>
    <property type="match status" value="1"/>
</dbReference>
<dbReference type="InterPro" id="IPR036739">
    <property type="entry name" value="SLC41_membr_dom_sf"/>
</dbReference>
<keyword evidence="6 9" id="KW-1133">Transmembrane helix</keyword>
<dbReference type="Pfam" id="PF01769">
    <property type="entry name" value="MgtE"/>
    <property type="match status" value="1"/>
</dbReference>
<evidence type="ECO:0000259" key="10">
    <source>
        <dbReference type="PROSITE" id="PS51371"/>
    </source>
</evidence>
<keyword evidence="8" id="KW-0129">CBS domain</keyword>
<evidence type="ECO:0000313" key="12">
    <source>
        <dbReference type="Proteomes" id="UP000466345"/>
    </source>
</evidence>
<dbReference type="InterPro" id="IPR006668">
    <property type="entry name" value="Mg_transptr_MgtE_intracell_dom"/>
</dbReference>
<evidence type="ECO:0000256" key="8">
    <source>
        <dbReference type="PROSITE-ProRule" id="PRU00703"/>
    </source>
</evidence>
<keyword evidence="4 9" id="KW-0812">Transmembrane</keyword>
<feature type="domain" description="CBS" evidence="10">
    <location>
        <begin position="197"/>
        <end position="253"/>
    </location>
</feature>
<comment type="subcellular location">
    <subcellularLocation>
        <location evidence="9">Cell membrane</location>
        <topology evidence="9">Multi-pass membrane protein</topology>
    </subcellularLocation>
    <subcellularLocation>
        <location evidence="1">Membrane</location>
        <topology evidence="1">Multi-pass membrane protein</topology>
    </subcellularLocation>
</comment>
<feature type="transmembrane region" description="Helical" evidence="9">
    <location>
        <begin position="415"/>
        <end position="437"/>
    </location>
</feature>
<evidence type="ECO:0000313" key="11">
    <source>
        <dbReference type="EMBL" id="MQY13533.1"/>
    </source>
</evidence>
<keyword evidence="3 9" id="KW-0813">Transport</keyword>
<dbReference type="Proteomes" id="UP000466345">
    <property type="component" value="Unassembled WGS sequence"/>
</dbReference>
<dbReference type="EMBL" id="WEGJ01000013">
    <property type="protein sequence ID" value="MQY13533.1"/>
    <property type="molecule type" value="Genomic_DNA"/>
</dbReference>
<accession>A0A7K0CJM1</accession>
<dbReference type="InterPro" id="IPR038076">
    <property type="entry name" value="MgtE_N_sf"/>
</dbReference>
<keyword evidence="7 9" id="KW-0472">Membrane</keyword>
<dbReference type="GO" id="GO:0005886">
    <property type="term" value="C:plasma membrane"/>
    <property type="evidence" value="ECO:0007669"/>
    <property type="project" value="UniProtKB-SubCell"/>
</dbReference>
<dbReference type="GO" id="GO:0015095">
    <property type="term" value="F:magnesium ion transmembrane transporter activity"/>
    <property type="evidence" value="ECO:0007669"/>
    <property type="project" value="UniProtKB-UniRule"/>
</dbReference>
<dbReference type="Pfam" id="PF00571">
    <property type="entry name" value="CBS"/>
    <property type="match status" value="2"/>
</dbReference>
<dbReference type="SMART" id="SM00116">
    <property type="entry name" value="CBS"/>
    <property type="match status" value="2"/>
</dbReference>
<comment type="caution">
    <text evidence="9">Lacks conserved residue(s) required for the propagation of feature annotation.</text>
</comment>
<dbReference type="SMART" id="SM00924">
    <property type="entry name" value="MgtE_N"/>
    <property type="match status" value="1"/>
</dbReference>
<dbReference type="SUPFAM" id="SSF158791">
    <property type="entry name" value="MgtE N-terminal domain-like"/>
    <property type="match status" value="1"/>
</dbReference>
<comment type="function">
    <text evidence="9">Acts as a magnesium transporter.</text>
</comment>
<dbReference type="NCBIfam" id="TIGR00400">
    <property type="entry name" value="mgtE"/>
    <property type="match status" value="1"/>
</dbReference>
<dbReference type="InterPro" id="IPR006669">
    <property type="entry name" value="MgtE_transporter"/>
</dbReference>
<feature type="domain" description="CBS" evidence="10">
    <location>
        <begin position="133"/>
        <end position="195"/>
    </location>
</feature>
<evidence type="ECO:0000256" key="6">
    <source>
        <dbReference type="ARBA" id="ARBA00022989"/>
    </source>
</evidence>
<keyword evidence="9" id="KW-0479">Metal-binding</keyword>
<keyword evidence="9" id="KW-1003">Cell membrane</keyword>
<evidence type="ECO:0000256" key="4">
    <source>
        <dbReference type="ARBA" id="ARBA00022692"/>
    </source>
</evidence>
<dbReference type="Pfam" id="PF03448">
    <property type="entry name" value="MgtE_N"/>
    <property type="match status" value="1"/>
</dbReference>
<dbReference type="SUPFAM" id="SSF161093">
    <property type="entry name" value="MgtE membrane domain-like"/>
    <property type="match status" value="1"/>
</dbReference>
<evidence type="ECO:0000256" key="1">
    <source>
        <dbReference type="ARBA" id="ARBA00004141"/>
    </source>
</evidence>
<dbReference type="InterPro" id="IPR006667">
    <property type="entry name" value="SLC41_membr_dom"/>
</dbReference>
<evidence type="ECO:0000256" key="9">
    <source>
        <dbReference type="RuleBase" id="RU362011"/>
    </source>
</evidence>
<sequence length="444" mass="47800">MPAALELHELLDGNDVPGIQAWLADNPPHVIADEVARADDVRSVLLFRLLDKESAHEVFEELDRVDQHKILDALRDQTFRDIVEEMDPDDRARLLGEAPANFTARVLAGLSPHERFLTAQLLGYEQDSVGRYMTPEMVLLKEHSTVGEALARVREAGAHAETIYTLPVADSSRRLTGIVSLRDLVLAEPGEPLAGLVDTEVVRAHATDEVEAAARLMQDTNLLDLPVVDSEDRVVGLLTIDDALEVIEEADTEDIARQYGQSPVEGHYMSVRVVTLARSRIVWLFLLIVAATMTAKVLQVFEGELEQATQLAVFIPLLVGTGGNVGAQAATGAVRALAVGELRPGDVLRLGWREARVGFLLGLGLAIVGSVLATVMTDREIALTVALSIIAICAWAAVVGSAMPLLAKQVGIDPAVISAPLVTTLVDATGLVIYFLIARVVLGL</sequence>
<comment type="similarity">
    <text evidence="2 9">Belongs to the SLC41A transporter family.</text>
</comment>
<gene>
    <name evidence="11" type="ORF">SRB5_36810</name>
</gene>
<evidence type="ECO:0000256" key="7">
    <source>
        <dbReference type="ARBA" id="ARBA00023136"/>
    </source>
</evidence>
<dbReference type="PROSITE" id="PS51371">
    <property type="entry name" value="CBS"/>
    <property type="match status" value="2"/>
</dbReference>
<dbReference type="InterPro" id="IPR046342">
    <property type="entry name" value="CBS_dom_sf"/>
</dbReference>
<feature type="transmembrane region" description="Helical" evidence="9">
    <location>
        <begin position="357"/>
        <end position="375"/>
    </location>
</feature>